<comment type="caution">
    <text evidence="2">The sequence shown here is derived from an EMBL/GenBank/DDBJ whole genome shotgun (WGS) entry which is preliminary data.</text>
</comment>
<organism evidence="2 3">
    <name type="scientific">Collybia nuda</name>
    <dbReference type="NCBI Taxonomy" id="64659"/>
    <lineage>
        <taxon>Eukaryota</taxon>
        <taxon>Fungi</taxon>
        <taxon>Dikarya</taxon>
        <taxon>Basidiomycota</taxon>
        <taxon>Agaricomycotina</taxon>
        <taxon>Agaricomycetes</taxon>
        <taxon>Agaricomycetidae</taxon>
        <taxon>Agaricales</taxon>
        <taxon>Tricholomatineae</taxon>
        <taxon>Clitocybaceae</taxon>
        <taxon>Collybia</taxon>
    </lineage>
</organism>
<proteinExistence type="predicted"/>
<name>A0A9P5YCF9_9AGAR</name>
<reference evidence="2" key="1">
    <citation type="submission" date="2020-11" db="EMBL/GenBank/DDBJ databases">
        <authorList>
            <consortium name="DOE Joint Genome Institute"/>
            <person name="Ahrendt S."/>
            <person name="Riley R."/>
            <person name="Andreopoulos W."/>
            <person name="Labutti K."/>
            <person name="Pangilinan J."/>
            <person name="Ruiz-Duenas F.J."/>
            <person name="Barrasa J.M."/>
            <person name="Sanchez-Garcia M."/>
            <person name="Camarero S."/>
            <person name="Miyauchi S."/>
            <person name="Serrano A."/>
            <person name="Linde D."/>
            <person name="Babiker R."/>
            <person name="Drula E."/>
            <person name="Ayuso-Fernandez I."/>
            <person name="Pacheco R."/>
            <person name="Padilla G."/>
            <person name="Ferreira P."/>
            <person name="Barriuso J."/>
            <person name="Kellner H."/>
            <person name="Castanera R."/>
            <person name="Alfaro M."/>
            <person name="Ramirez L."/>
            <person name="Pisabarro A.G."/>
            <person name="Kuo A."/>
            <person name="Tritt A."/>
            <person name="Lipzen A."/>
            <person name="He G."/>
            <person name="Yan M."/>
            <person name="Ng V."/>
            <person name="Cullen D."/>
            <person name="Martin F."/>
            <person name="Rosso M.-N."/>
            <person name="Henrissat B."/>
            <person name="Hibbett D."/>
            <person name="Martinez A.T."/>
            <person name="Grigoriev I.V."/>
        </authorList>
    </citation>
    <scope>NUCLEOTIDE SEQUENCE</scope>
    <source>
        <strain evidence="2">CBS 247.69</strain>
    </source>
</reference>
<protein>
    <submittedName>
        <fullName evidence="2">Uncharacterized protein</fullName>
    </submittedName>
</protein>
<feature type="region of interest" description="Disordered" evidence="1">
    <location>
        <begin position="87"/>
        <end position="123"/>
    </location>
</feature>
<gene>
    <name evidence="2" type="ORF">BDZ94DRAFT_1248309</name>
</gene>
<feature type="region of interest" description="Disordered" evidence="1">
    <location>
        <begin position="19"/>
        <end position="63"/>
    </location>
</feature>
<sequence>MILMVSITNALPVMNVNAYPTNQPSAGRTDSRELGKRKNGGYQQQTRDSAIHTRHPYSTDGSHITAHKTARGILNSVVRREEDLSWPGFRRGGTAMSHEEEMACRERGGTPERMGNGRAECSMNPVPIRRTVWRKRKSNVIDGASREAGDVHGR</sequence>
<evidence type="ECO:0000313" key="3">
    <source>
        <dbReference type="Proteomes" id="UP000807353"/>
    </source>
</evidence>
<feature type="compositionally biased region" description="Polar residues" evidence="1">
    <location>
        <begin position="19"/>
        <end position="28"/>
    </location>
</feature>
<dbReference type="AlphaFoldDB" id="A0A9P5YCF9"/>
<dbReference type="Proteomes" id="UP000807353">
    <property type="component" value="Unassembled WGS sequence"/>
</dbReference>
<accession>A0A9P5YCF9</accession>
<feature type="compositionally biased region" description="Basic and acidic residues" evidence="1">
    <location>
        <begin position="97"/>
        <end position="110"/>
    </location>
</feature>
<evidence type="ECO:0000256" key="1">
    <source>
        <dbReference type="SAM" id="MobiDB-lite"/>
    </source>
</evidence>
<evidence type="ECO:0000313" key="2">
    <source>
        <dbReference type="EMBL" id="KAF9467522.1"/>
    </source>
</evidence>
<dbReference type="EMBL" id="MU150236">
    <property type="protein sequence ID" value="KAF9467522.1"/>
    <property type="molecule type" value="Genomic_DNA"/>
</dbReference>
<keyword evidence="3" id="KW-1185">Reference proteome</keyword>